<sequence>MLPFMSRFVEDIRQARVQGRLPDRFRSANIRRACPGWAEHTYGVFLPKHRIGNPGGYTPYFEQHDDGSYSLIELKRHK</sequence>
<accession>A0A428Z0Z6</accession>
<dbReference type="AlphaFoldDB" id="A0A428Z0Z6"/>
<proteinExistence type="predicted"/>
<comment type="caution">
    <text evidence="1">The sequence shown here is derived from an EMBL/GenBank/DDBJ whole genome shotgun (WGS) entry which is preliminary data.</text>
</comment>
<evidence type="ECO:0000313" key="1">
    <source>
        <dbReference type="EMBL" id="RSM78176.1"/>
    </source>
</evidence>
<protein>
    <submittedName>
        <fullName evidence="1">Uncharacterized protein</fullName>
    </submittedName>
</protein>
<dbReference type="Proteomes" id="UP000287547">
    <property type="component" value="Unassembled WGS sequence"/>
</dbReference>
<gene>
    <name evidence="1" type="ORF">DMH04_34010</name>
</gene>
<name>A0A428Z0Z6_KIBAR</name>
<reference evidence="1 2" key="1">
    <citation type="submission" date="2018-05" db="EMBL/GenBank/DDBJ databases">
        <title>Evolution of GPA BGCs.</title>
        <authorList>
            <person name="Waglechner N."/>
            <person name="Wright G.D."/>
        </authorList>
    </citation>
    <scope>NUCLEOTIDE SEQUENCE [LARGE SCALE GENOMIC DNA]</scope>
    <source>
        <strain evidence="1 2">A82846</strain>
    </source>
</reference>
<dbReference type="EMBL" id="QHKI01000037">
    <property type="protein sequence ID" value="RSM78176.1"/>
    <property type="molecule type" value="Genomic_DNA"/>
</dbReference>
<organism evidence="1 2">
    <name type="scientific">Kibdelosporangium aridum</name>
    <dbReference type="NCBI Taxonomy" id="2030"/>
    <lineage>
        <taxon>Bacteria</taxon>
        <taxon>Bacillati</taxon>
        <taxon>Actinomycetota</taxon>
        <taxon>Actinomycetes</taxon>
        <taxon>Pseudonocardiales</taxon>
        <taxon>Pseudonocardiaceae</taxon>
        <taxon>Kibdelosporangium</taxon>
    </lineage>
</organism>
<evidence type="ECO:0000313" key="2">
    <source>
        <dbReference type="Proteomes" id="UP000287547"/>
    </source>
</evidence>